<keyword evidence="2" id="KW-1185">Reference proteome</keyword>
<dbReference type="Proteomes" id="UP000092839">
    <property type="component" value="Chromosome"/>
</dbReference>
<name>A0A1B1URK8_9BRAD</name>
<dbReference type="AlphaFoldDB" id="A0A1B1URK8"/>
<dbReference type="KEGG" id="bic:LMTR13_08975"/>
<sequence length="61" mass="7299">MATTPHDRFLQAAEKEMAKFERQEREFRRKERADRAAELHLPVYETRQQLQKLAESSGLIR</sequence>
<accession>A0A1B1URK8</accession>
<gene>
    <name evidence="1" type="ORF">LMTR13_08975</name>
</gene>
<dbReference type="EMBL" id="CP016428">
    <property type="protein sequence ID" value="ANW05411.1"/>
    <property type="molecule type" value="Genomic_DNA"/>
</dbReference>
<protein>
    <submittedName>
        <fullName evidence="1">Uncharacterized protein</fullName>
    </submittedName>
</protein>
<proteinExistence type="predicted"/>
<evidence type="ECO:0000313" key="1">
    <source>
        <dbReference type="EMBL" id="ANW05411.1"/>
    </source>
</evidence>
<reference evidence="1 2" key="1">
    <citation type="submission" date="2016-07" db="EMBL/GenBank/DDBJ databases">
        <title>Complete genome sequence of Bradyrhizobium icense LMTR 13T, a potential inoculant strain isolated from lima bean (Phaseolus lunatus) in Peru.</title>
        <authorList>
            <person name="Ormeno-Orrillo E."/>
            <person name="Duran D."/>
            <person name="Rogel M.A."/>
            <person name="Rey L."/>
            <person name="Imperial J."/>
            <person name="Ruiz-Argueso T."/>
            <person name="Martinez-Romero E."/>
        </authorList>
    </citation>
    <scope>NUCLEOTIDE SEQUENCE [LARGE SCALE GENOMIC DNA]</scope>
    <source>
        <strain evidence="1 2">LMTR 13</strain>
    </source>
</reference>
<organism evidence="1 2">
    <name type="scientific">Bradyrhizobium icense</name>
    <dbReference type="NCBI Taxonomy" id="1274631"/>
    <lineage>
        <taxon>Bacteria</taxon>
        <taxon>Pseudomonadati</taxon>
        <taxon>Pseudomonadota</taxon>
        <taxon>Alphaproteobacteria</taxon>
        <taxon>Hyphomicrobiales</taxon>
        <taxon>Nitrobacteraceae</taxon>
        <taxon>Bradyrhizobium</taxon>
    </lineage>
</organism>
<evidence type="ECO:0000313" key="2">
    <source>
        <dbReference type="Proteomes" id="UP000092839"/>
    </source>
</evidence>